<keyword evidence="1" id="KW-1133">Transmembrane helix</keyword>
<keyword evidence="1" id="KW-0472">Membrane</keyword>
<sequence>MENILIDIISGAIGGNAAGVADKKGNMGAVWNSVAGIAGGLLGGQLLDTLVANLVNTTLGGVLGSAACGAIAVYLVKFIKNLLNKKKATPTQ</sequence>
<name>A0A644T605_9ZZZZ</name>
<accession>A0A644T605</accession>
<organism evidence="2">
    <name type="scientific">bioreactor metagenome</name>
    <dbReference type="NCBI Taxonomy" id="1076179"/>
    <lineage>
        <taxon>unclassified sequences</taxon>
        <taxon>metagenomes</taxon>
        <taxon>ecological metagenomes</taxon>
    </lineage>
</organism>
<feature type="transmembrane region" description="Helical" evidence="1">
    <location>
        <begin position="29"/>
        <end position="47"/>
    </location>
</feature>
<feature type="transmembrane region" description="Helical" evidence="1">
    <location>
        <begin position="59"/>
        <end position="79"/>
    </location>
</feature>
<evidence type="ECO:0000256" key="1">
    <source>
        <dbReference type="SAM" id="Phobius"/>
    </source>
</evidence>
<comment type="caution">
    <text evidence="2">The sequence shown here is derived from an EMBL/GenBank/DDBJ whole genome shotgun (WGS) entry which is preliminary data.</text>
</comment>
<dbReference type="EMBL" id="VSSQ01000017">
    <property type="protein sequence ID" value="MPL62343.1"/>
    <property type="molecule type" value="Genomic_DNA"/>
</dbReference>
<reference evidence="2" key="1">
    <citation type="submission" date="2019-08" db="EMBL/GenBank/DDBJ databases">
        <authorList>
            <person name="Kucharzyk K."/>
            <person name="Murdoch R.W."/>
            <person name="Higgins S."/>
            <person name="Loffler F."/>
        </authorList>
    </citation>
    <scope>NUCLEOTIDE SEQUENCE</scope>
</reference>
<protein>
    <submittedName>
        <fullName evidence="2">Uncharacterized protein</fullName>
    </submittedName>
</protein>
<gene>
    <name evidence="2" type="ORF">SDC9_07957</name>
</gene>
<dbReference type="AlphaFoldDB" id="A0A644T605"/>
<evidence type="ECO:0000313" key="2">
    <source>
        <dbReference type="EMBL" id="MPL62343.1"/>
    </source>
</evidence>
<keyword evidence="1" id="KW-0812">Transmembrane</keyword>
<proteinExistence type="predicted"/>